<evidence type="ECO:0000313" key="1">
    <source>
        <dbReference type="EMBL" id="JAE03799.1"/>
    </source>
</evidence>
<reference evidence="1" key="1">
    <citation type="submission" date="2014-09" db="EMBL/GenBank/DDBJ databases">
        <authorList>
            <person name="Magalhaes I.L.F."/>
            <person name="Oliveira U."/>
            <person name="Santos F.R."/>
            <person name="Vidigal T.H.D.A."/>
            <person name="Brescovit A.D."/>
            <person name="Santos A.J."/>
        </authorList>
    </citation>
    <scope>NUCLEOTIDE SEQUENCE</scope>
    <source>
        <tissue evidence="1">Shoot tissue taken approximately 20 cm above the soil surface</tissue>
    </source>
</reference>
<reference evidence="1" key="2">
    <citation type="journal article" date="2015" name="Data Brief">
        <title>Shoot transcriptome of the giant reed, Arundo donax.</title>
        <authorList>
            <person name="Barrero R.A."/>
            <person name="Guerrero F.D."/>
            <person name="Moolhuijzen P."/>
            <person name="Goolsby J.A."/>
            <person name="Tidwell J."/>
            <person name="Bellgard S.E."/>
            <person name="Bellgard M.I."/>
        </authorList>
    </citation>
    <scope>NUCLEOTIDE SEQUENCE</scope>
    <source>
        <tissue evidence="1">Shoot tissue taken approximately 20 cm above the soil surface</tissue>
    </source>
</reference>
<name>A0A0A9EXU1_ARUDO</name>
<dbReference type="AlphaFoldDB" id="A0A0A9EXU1"/>
<organism evidence="1">
    <name type="scientific">Arundo donax</name>
    <name type="common">Giant reed</name>
    <name type="synonym">Donax arundinaceus</name>
    <dbReference type="NCBI Taxonomy" id="35708"/>
    <lineage>
        <taxon>Eukaryota</taxon>
        <taxon>Viridiplantae</taxon>
        <taxon>Streptophyta</taxon>
        <taxon>Embryophyta</taxon>
        <taxon>Tracheophyta</taxon>
        <taxon>Spermatophyta</taxon>
        <taxon>Magnoliopsida</taxon>
        <taxon>Liliopsida</taxon>
        <taxon>Poales</taxon>
        <taxon>Poaceae</taxon>
        <taxon>PACMAD clade</taxon>
        <taxon>Arundinoideae</taxon>
        <taxon>Arundineae</taxon>
        <taxon>Arundo</taxon>
    </lineage>
</organism>
<sequence length="18" mass="1806">MAPVGDVAGRSRALTTCT</sequence>
<protein>
    <submittedName>
        <fullName evidence="1">Uncharacterized protein</fullName>
    </submittedName>
</protein>
<accession>A0A0A9EXU1</accession>
<proteinExistence type="predicted"/>
<dbReference type="EMBL" id="GBRH01194097">
    <property type="protein sequence ID" value="JAE03799.1"/>
    <property type="molecule type" value="Transcribed_RNA"/>
</dbReference>